<dbReference type="EMBL" id="CP021083">
    <property type="protein sequence ID" value="ASN82855.1"/>
    <property type="molecule type" value="Genomic_DNA"/>
</dbReference>
<geneLocation type="plasmid" evidence="2">
    <name>pdfi2</name>
</geneLocation>
<gene>
    <name evidence="1" type="ORF">DFI_16825</name>
</gene>
<proteinExistence type="predicted"/>
<evidence type="ECO:0008006" key="3">
    <source>
        <dbReference type="Google" id="ProtNLM"/>
    </source>
</evidence>
<dbReference type="AlphaFoldDB" id="A0A221T1T3"/>
<keyword evidence="1" id="KW-0614">Plasmid</keyword>
<dbReference type="Pfam" id="PF09939">
    <property type="entry name" value="DUF2171"/>
    <property type="match status" value="1"/>
</dbReference>
<keyword evidence="2" id="KW-1185">Reference proteome</keyword>
<name>A0A221T1T3_9DEIO</name>
<dbReference type="InterPro" id="IPR018684">
    <property type="entry name" value="DUF2171"/>
</dbReference>
<dbReference type="Proteomes" id="UP000259030">
    <property type="component" value="Plasmid pDFI2"/>
</dbReference>
<organism evidence="1 2">
    <name type="scientific">Deinococcus ficus</name>
    <dbReference type="NCBI Taxonomy" id="317577"/>
    <lineage>
        <taxon>Bacteria</taxon>
        <taxon>Thermotogati</taxon>
        <taxon>Deinococcota</taxon>
        <taxon>Deinococci</taxon>
        <taxon>Deinococcales</taxon>
        <taxon>Deinococcaceae</taxon>
        <taxon>Deinococcus</taxon>
    </lineage>
</organism>
<sequence length="67" mass="7562">MDDITPGLPIICADDLILSSVEGVEDEYLVTTPLEDGRRHFIPLELVDRVDDAVYLTVNRDELAEYL</sequence>
<reference evidence="1 2" key="1">
    <citation type="submission" date="2017-05" db="EMBL/GenBank/DDBJ databases">
        <title>The complete genome sequence of Deinococcus ficus isolated from the rhizosphere of the Ficus religiosa L. in Taiwan.</title>
        <authorList>
            <person name="Wu K.-M."/>
            <person name="Liao T.-L."/>
            <person name="Liu Y.-M."/>
            <person name="Young C.-C."/>
            <person name="Tsai S.-F."/>
        </authorList>
    </citation>
    <scope>NUCLEOTIDE SEQUENCE [LARGE SCALE GENOMIC DNA]</scope>
    <source>
        <strain evidence="1 2">CC-FR2-10</strain>
        <plasmid evidence="2">pdfi2</plasmid>
    </source>
</reference>
<accession>A0A221T1T3</accession>
<dbReference type="RefSeq" id="WP_027462336.1">
    <property type="nucleotide sequence ID" value="NZ_CP021083.1"/>
</dbReference>
<evidence type="ECO:0000313" key="2">
    <source>
        <dbReference type="Proteomes" id="UP000259030"/>
    </source>
</evidence>
<evidence type="ECO:0000313" key="1">
    <source>
        <dbReference type="EMBL" id="ASN82855.1"/>
    </source>
</evidence>
<dbReference type="KEGG" id="dfc:DFI_16825"/>
<protein>
    <recommendedName>
        <fullName evidence="3">DUF2171 domain-containing protein</fullName>
    </recommendedName>
</protein>
<dbReference type="STRING" id="317577.GCA_000419625_03434"/>